<dbReference type="InterPro" id="IPR036291">
    <property type="entry name" value="NAD(P)-bd_dom_sf"/>
</dbReference>
<dbReference type="SUPFAM" id="SSF50129">
    <property type="entry name" value="GroES-like"/>
    <property type="match status" value="1"/>
</dbReference>
<dbReference type="InterPro" id="IPR050129">
    <property type="entry name" value="Zn_alcohol_dh"/>
</dbReference>
<evidence type="ECO:0000259" key="7">
    <source>
        <dbReference type="Pfam" id="PF08240"/>
    </source>
</evidence>
<keyword evidence="2 5" id="KW-0479">Metal-binding</keyword>
<dbReference type="GO" id="GO:0004022">
    <property type="term" value="F:alcohol dehydrogenase (NAD+) activity"/>
    <property type="evidence" value="ECO:0007669"/>
    <property type="project" value="UniProtKB-EC"/>
</dbReference>
<evidence type="ECO:0000256" key="2">
    <source>
        <dbReference type="ARBA" id="ARBA00022723"/>
    </source>
</evidence>
<comment type="cofactor">
    <cofactor evidence="1 5">
        <name>Zn(2+)</name>
        <dbReference type="ChEBI" id="CHEBI:29105"/>
    </cofactor>
</comment>
<comment type="similarity">
    <text evidence="5">Belongs to the zinc-containing alcohol dehydrogenase family.</text>
</comment>
<evidence type="ECO:0000256" key="1">
    <source>
        <dbReference type="ARBA" id="ARBA00001947"/>
    </source>
</evidence>
<dbReference type="Gene3D" id="3.90.180.10">
    <property type="entry name" value="Medium-chain alcohol dehydrogenases, catalytic domain"/>
    <property type="match status" value="1"/>
</dbReference>
<evidence type="ECO:0000259" key="6">
    <source>
        <dbReference type="Pfam" id="PF00107"/>
    </source>
</evidence>
<dbReference type="EC" id="1.1.1.1" evidence="8"/>
<dbReference type="PANTHER" id="PTHR43401:SF4">
    <property type="entry name" value="D-ARABINOSE 1-DEHYDROGENASE (NADP(+))"/>
    <property type="match status" value="1"/>
</dbReference>
<dbReference type="Proteomes" id="UP001252243">
    <property type="component" value="Unassembled WGS sequence"/>
</dbReference>
<dbReference type="PROSITE" id="PS00059">
    <property type="entry name" value="ADH_ZINC"/>
    <property type="match status" value="1"/>
</dbReference>
<keyword evidence="9" id="KW-1185">Reference proteome</keyword>
<accession>A0ABU1UBY2</accession>
<dbReference type="CDD" id="cd08240">
    <property type="entry name" value="6_hydroxyhexanoate_dh_like"/>
    <property type="match status" value="1"/>
</dbReference>
<reference evidence="8 9" key="1">
    <citation type="submission" date="2023-07" db="EMBL/GenBank/DDBJ databases">
        <title>Sorghum-associated microbial communities from plants grown in Nebraska, USA.</title>
        <authorList>
            <person name="Schachtman D."/>
        </authorList>
    </citation>
    <scope>NUCLEOTIDE SEQUENCE [LARGE SCALE GENOMIC DNA]</scope>
    <source>
        <strain evidence="8 9">BE167</strain>
    </source>
</reference>
<dbReference type="InterPro" id="IPR011032">
    <property type="entry name" value="GroES-like_sf"/>
</dbReference>
<dbReference type="Gene3D" id="3.40.50.720">
    <property type="entry name" value="NAD(P)-binding Rossmann-like Domain"/>
    <property type="match status" value="1"/>
</dbReference>
<evidence type="ECO:0000256" key="5">
    <source>
        <dbReference type="RuleBase" id="RU361277"/>
    </source>
</evidence>
<evidence type="ECO:0000313" key="9">
    <source>
        <dbReference type="Proteomes" id="UP001252243"/>
    </source>
</evidence>
<feature type="domain" description="Alcohol dehydrogenase-like C-terminal" evidence="6">
    <location>
        <begin position="199"/>
        <end position="326"/>
    </location>
</feature>
<evidence type="ECO:0000313" key="8">
    <source>
        <dbReference type="EMBL" id="MDR7082704.1"/>
    </source>
</evidence>
<dbReference type="SUPFAM" id="SSF51735">
    <property type="entry name" value="NAD(P)-binding Rossmann-fold domains"/>
    <property type="match status" value="1"/>
</dbReference>
<dbReference type="InterPro" id="IPR013149">
    <property type="entry name" value="ADH-like_C"/>
</dbReference>
<protein>
    <submittedName>
        <fullName evidence="8">Alcohol dehydrogenase/propanol-preferring alcohol dehydrogenase</fullName>
        <ecNumber evidence="8">1.1.1.1</ecNumber>
    </submittedName>
</protein>
<dbReference type="RefSeq" id="WP_310056367.1">
    <property type="nucleotide sequence ID" value="NZ_JAVDVQ010000007.1"/>
</dbReference>
<evidence type="ECO:0000256" key="4">
    <source>
        <dbReference type="ARBA" id="ARBA00023002"/>
    </source>
</evidence>
<dbReference type="Pfam" id="PF00107">
    <property type="entry name" value="ADH_zinc_N"/>
    <property type="match status" value="1"/>
</dbReference>
<dbReference type="Pfam" id="PF08240">
    <property type="entry name" value="ADH_N"/>
    <property type="match status" value="1"/>
</dbReference>
<dbReference type="PANTHER" id="PTHR43401">
    <property type="entry name" value="L-THREONINE 3-DEHYDROGENASE"/>
    <property type="match status" value="1"/>
</dbReference>
<keyword evidence="3 5" id="KW-0862">Zinc</keyword>
<keyword evidence="4 8" id="KW-0560">Oxidoreductase</keyword>
<dbReference type="EMBL" id="JAVDVQ010000007">
    <property type="protein sequence ID" value="MDR7082704.1"/>
    <property type="molecule type" value="Genomic_DNA"/>
</dbReference>
<feature type="domain" description="Alcohol dehydrogenase-like N-terminal" evidence="7">
    <location>
        <begin position="39"/>
        <end position="157"/>
    </location>
</feature>
<comment type="caution">
    <text evidence="8">The sequence shown here is derived from an EMBL/GenBank/DDBJ whole genome shotgun (WGS) entry which is preliminary data.</text>
</comment>
<sequence length="371" mass="38933">MNEYSLRNDARFTMHAFAVFQDSHEIRDIELPDPVPTGTEVLLRVIRSGVCHTDTHLREGSYDLGSRGALKLVDRGVTYPLVMGHEVVGVVEKIGDRVHGVKPGDVRLVYPWIGCGKCRDCLAGRDNVCANGRNLGVAEHGGYAEQILVRDEKYLVDVEGLDLSWAATLACSGLTAFSAVNKVLPLGHDEPVVVIGAGGVGLTAIATLSALGHKSICAVDISERNLELARKVGATSTVSSTDQGLTAKIIDAGGGPVAGVIDFVNNSQTAPVAFNSLRKGGKLVQVGLFGGELTVPTALMALKMLTIQGSFVGTPEELNQLIALAKQDAIPHIPIIDAELSAESVGESLDKLTHGGVPGRVVLRAAVGAQG</sequence>
<dbReference type="InterPro" id="IPR013154">
    <property type="entry name" value="ADH-like_N"/>
</dbReference>
<organism evidence="8 9">
    <name type="scientific">Arthrobacter ginsengisoli</name>
    <dbReference type="NCBI Taxonomy" id="1356565"/>
    <lineage>
        <taxon>Bacteria</taxon>
        <taxon>Bacillati</taxon>
        <taxon>Actinomycetota</taxon>
        <taxon>Actinomycetes</taxon>
        <taxon>Micrococcales</taxon>
        <taxon>Micrococcaceae</taxon>
        <taxon>Arthrobacter</taxon>
    </lineage>
</organism>
<gene>
    <name evidence="8" type="ORF">J2X01_001994</name>
</gene>
<name>A0ABU1UBY2_9MICC</name>
<dbReference type="InterPro" id="IPR002328">
    <property type="entry name" value="ADH_Zn_CS"/>
</dbReference>
<proteinExistence type="inferred from homology"/>
<evidence type="ECO:0000256" key="3">
    <source>
        <dbReference type="ARBA" id="ARBA00022833"/>
    </source>
</evidence>